<gene>
    <name evidence="1" type="ORF">FB45DRAFT_916587</name>
</gene>
<dbReference type="InterPro" id="IPR053037">
    <property type="entry name" value="Pericyclase_pydY-like"/>
</dbReference>
<name>A0AAD7BUF7_9AGAR</name>
<sequence length="186" mass="21147">MAVPAEFTIKDITGKFVMNKGLSGDTEKLLTLQGVPWLKRKAISYGTITLFIKHFKNDEGVEVINIEQTLTGGFPGTTELRTLDWEQRHNEDHVFGAVIGQSRRVPVSELDIEHLKKDWTADTVEHGLIQSLVSSDKEKNSNIWTANQTWGIQEINGERRYVRHVKFNAPNDDIEILLVYDYLGPL</sequence>
<protein>
    <recommendedName>
        <fullName evidence="3">LCCL domain-containing protein</fullName>
    </recommendedName>
</protein>
<proteinExistence type="predicted"/>
<evidence type="ECO:0008006" key="3">
    <source>
        <dbReference type="Google" id="ProtNLM"/>
    </source>
</evidence>
<evidence type="ECO:0000313" key="2">
    <source>
        <dbReference type="Proteomes" id="UP001221142"/>
    </source>
</evidence>
<comment type="caution">
    <text evidence="1">The sequence shown here is derived from an EMBL/GenBank/DDBJ whole genome shotgun (WGS) entry which is preliminary data.</text>
</comment>
<reference evidence="1" key="1">
    <citation type="submission" date="2023-03" db="EMBL/GenBank/DDBJ databases">
        <title>Massive genome expansion in bonnet fungi (Mycena s.s.) driven by repeated elements and novel gene families across ecological guilds.</title>
        <authorList>
            <consortium name="Lawrence Berkeley National Laboratory"/>
            <person name="Harder C.B."/>
            <person name="Miyauchi S."/>
            <person name="Viragh M."/>
            <person name="Kuo A."/>
            <person name="Thoen E."/>
            <person name="Andreopoulos B."/>
            <person name="Lu D."/>
            <person name="Skrede I."/>
            <person name="Drula E."/>
            <person name="Henrissat B."/>
            <person name="Morin E."/>
            <person name="Kohler A."/>
            <person name="Barry K."/>
            <person name="LaButti K."/>
            <person name="Morin E."/>
            <person name="Salamov A."/>
            <person name="Lipzen A."/>
            <person name="Mereny Z."/>
            <person name="Hegedus B."/>
            <person name="Baldrian P."/>
            <person name="Stursova M."/>
            <person name="Weitz H."/>
            <person name="Taylor A."/>
            <person name="Grigoriev I.V."/>
            <person name="Nagy L.G."/>
            <person name="Martin F."/>
            <person name="Kauserud H."/>
        </authorList>
    </citation>
    <scope>NUCLEOTIDE SEQUENCE</scope>
    <source>
        <strain evidence="1">9284</strain>
    </source>
</reference>
<keyword evidence="2" id="KW-1185">Reference proteome</keyword>
<accession>A0AAD7BUF7</accession>
<evidence type="ECO:0000313" key="1">
    <source>
        <dbReference type="EMBL" id="KAJ7630795.1"/>
    </source>
</evidence>
<dbReference type="Proteomes" id="UP001221142">
    <property type="component" value="Unassembled WGS sequence"/>
</dbReference>
<dbReference type="PANTHER" id="PTHR38115:SF1">
    <property type="entry name" value="LIPOCALIN-LIKE DOMAIN-CONTAINING PROTEIN"/>
    <property type="match status" value="1"/>
</dbReference>
<dbReference type="EMBL" id="JARKIF010000009">
    <property type="protein sequence ID" value="KAJ7630795.1"/>
    <property type="molecule type" value="Genomic_DNA"/>
</dbReference>
<dbReference type="PANTHER" id="PTHR38115">
    <property type="entry name" value="LIPOCALIN-LIKE DOMAIN-CONTAINING PROTEIN"/>
    <property type="match status" value="1"/>
</dbReference>
<organism evidence="1 2">
    <name type="scientific">Roridomyces roridus</name>
    <dbReference type="NCBI Taxonomy" id="1738132"/>
    <lineage>
        <taxon>Eukaryota</taxon>
        <taxon>Fungi</taxon>
        <taxon>Dikarya</taxon>
        <taxon>Basidiomycota</taxon>
        <taxon>Agaricomycotina</taxon>
        <taxon>Agaricomycetes</taxon>
        <taxon>Agaricomycetidae</taxon>
        <taxon>Agaricales</taxon>
        <taxon>Marasmiineae</taxon>
        <taxon>Mycenaceae</taxon>
        <taxon>Roridomyces</taxon>
    </lineage>
</organism>
<dbReference type="AlphaFoldDB" id="A0AAD7BUF7"/>